<dbReference type="EMBL" id="CAPB01000041">
    <property type="protein sequence ID" value="CCO95475.1"/>
    <property type="molecule type" value="Genomic_DNA"/>
</dbReference>
<dbReference type="Proteomes" id="UP000013111">
    <property type="component" value="Unassembled WGS sequence"/>
</dbReference>
<accession>A0A831A6Y8</accession>
<sequence>MISLVFIFSHFQRGYAAIVLRWMQGCKFAVRIYATTLLFVCHEK</sequence>
<comment type="caution">
    <text evidence="1">The sequence shown here is derived from an EMBL/GenBank/DDBJ whole genome shotgun (WGS) entry which is preliminary data.</text>
</comment>
<gene>
    <name evidence="1" type="ORF">BN437_3575</name>
</gene>
<evidence type="ECO:0000313" key="1">
    <source>
        <dbReference type="EMBL" id="CCO95475.1"/>
    </source>
</evidence>
<organism evidence="1 2">
    <name type="scientific">Erwinia amylovora NBRC 12687 = CFBP 1232</name>
    <dbReference type="NCBI Taxonomy" id="1219359"/>
    <lineage>
        <taxon>Bacteria</taxon>
        <taxon>Pseudomonadati</taxon>
        <taxon>Pseudomonadota</taxon>
        <taxon>Gammaproteobacteria</taxon>
        <taxon>Enterobacterales</taxon>
        <taxon>Erwiniaceae</taxon>
        <taxon>Erwinia</taxon>
    </lineage>
</organism>
<protein>
    <submittedName>
        <fullName evidence="1">Uncharacterized protein</fullName>
    </submittedName>
</protein>
<reference evidence="1 2" key="1">
    <citation type="submission" date="2012-11" db="EMBL/GenBank/DDBJ databases">
        <authorList>
            <person name="Linke B."/>
        </authorList>
    </citation>
    <scope>NUCLEOTIDE SEQUENCE [LARGE SCALE GENOMIC DNA]</scope>
    <source>
        <strain evidence="2">CFBP 1232</strain>
    </source>
</reference>
<dbReference type="AlphaFoldDB" id="A0A831A6Y8"/>
<name>A0A831A6Y8_ERWAM</name>
<reference evidence="1 2" key="2">
    <citation type="submission" date="2013-04" db="EMBL/GenBank/DDBJ databases">
        <title>Comparative genomics of 12 strains of Erwinia amylovora identifies a pan-genome with a large conserved core and provides insights into host specificity.</title>
        <authorList>
            <person name="Mann R.A."/>
            <person name="Smits T.H.M."/>
            <person name="Buehlmann A."/>
            <person name="Blom J."/>
            <person name="Goesmann A."/>
            <person name="Frey J.E."/>
            <person name="Plummer K.M."/>
            <person name="Beer S.V."/>
            <person name="Luck J."/>
            <person name="Duffy B."/>
            <person name="Rodoni B."/>
        </authorList>
    </citation>
    <scope>NUCLEOTIDE SEQUENCE [LARGE SCALE GENOMIC DNA]</scope>
    <source>
        <strain evidence="2">CFBP 1232</strain>
    </source>
</reference>
<proteinExistence type="predicted"/>
<evidence type="ECO:0000313" key="2">
    <source>
        <dbReference type="Proteomes" id="UP000013111"/>
    </source>
</evidence>